<evidence type="ECO:0000256" key="6">
    <source>
        <dbReference type="ARBA" id="ARBA00022917"/>
    </source>
</evidence>
<dbReference type="Pfam" id="PF19269">
    <property type="entry name" value="Anticodon_2"/>
    <property type="match status" value="1"/>
</dbReference>
<sequence>MRNIKVDQSICSKLEEQSTRNSAAQIGLLIGSIGDDTRDSVVAVVATPSFEEGKQAIEVSSASTGVHKKGKAPKASPEPQVQIKADWIIEHACQVAPLIPGGLGIVGLFICGPDACFSAAMAKVSGVILSLRTSKILTGDAAVLTVAAPSGKLSAKELPASASSVAALKSCDCRSAPVLSSYITVRTMYGLGAACTVTEVEGPLSDALKRTVHAEKDSVGSAVVAVEALRMPDASTPVAELCSQGGDTLEAFMLTPPACSAASGQQDGQVHGRAALRGAIAGIALVHKRDTWAMAASALKADLVRSLDARLSVLLTDAEEADAGEEEAKSPLLQQGEAAYGAPQSCCLPQRALLPAQAPMLFSEYCLYGRDASQVLSTAHEVLGMSAFTEDQVGWPEQSASEQPPGIWNPLAVQAKPSAELAELSQKAGSALNNDTVCMLMGVGGAAAVALALGSAWGIKAQSRAARNLRQRCSFHCSAVAAVERPSTTSEGVTTPLPEQVRVRFAPSPTGNLHVGGARTALFNWLYAANQGGKMILRVEDTDQARSTKESEAAVLRDLAWLGITYDEGPDVGGEHGPYRQSERKEIYQEHVDRLVQEGKAYPCFCTDEEITRMKAQAEAESRPPIYTGKWARASADEVEQEKAKGTPFCYRFRVPPDHDVIIPDEIRGDVKFNTNALGDFVILRSNGLPVYNFCVAIDDALMRITHVIRAEEHLPNTLRQVLIYQALGFKEPAFGHVSLILAPDKSKLSKRHGATSVGEFREQGFLPEAMINYLSLLGWNDGTEQELFTAQELQDKFSLDRITKSAAVFDKTKLSWMNGQYLRALPDEEVLQLVSDVWQKDGLIKKTDSPFLREAARILKNSLELVTDADKQLRELLDYPLAATMAEDEKAQAVMDDNFSEVAEAVVAAYDSGELQSALESPDAYKAWVKGLGKAQKRKGKRLFMPLRVALTGNTHGPEVGEVLAMLQMEDDDLQPGSGYVPLSQRIERLKTWLA</sequence>
<evidence type="ECO:0000256" key="5">
    <source>
        <dbReference type="ARBA" id="ARBA00022840"/>
    </source>
</evidence>
<accession>A0ABP1G725</accession>
<keyword evidence="13" id="KW-1185">Reference proteome</keyword>
<evidence type="ECO:0000256" key="9">
    <source>
        <dbReference type="RuleBase" id="RU363037"/>
    </source>
</evidence>
<name>A0ABP1G725_9CHLO</name>
<keyword evidence="3 9" id="KW-0436">Ligase</keyword>
<evidence type="ECO:0000256" key="4">
    <source>
        <dbReference type="ARBA" id="ARBA00022741"/>
    </source>
</evidence>
<dbReference type="Pfam" id="PF00749">
    <property type="entry name" value="tRNA-synt_1c"/>
    <property type="match status" value="1"/>
</dbReference>
<dbReference type="HAMAP" id="MF_00022">
    <property type="entry name" value="Glu_tRNA_synth_type1"/>
    <property type="match status" value="1"/>
</dbReference>
<evidence type="ECO:0000259" key="11">
    <source>
        <dbReference type="Pfam" id="PF19269"/>
    </source>
</evidence>
<dbReference type="InterPro" id="IPR029454">
    <property type="entry name" value="ODR-4-like"/>
</dbReference>
<dbReference type="InterPro" id="IPR014729">
    <property type="entry name" value="Rossmann-like_a/b/a_fold"/>
</dbReference>
<keyword evidence="4 9" id="KW-0547">Nucleotide-binding</keyword>
<dbReference type="NCBIfam" id="TIGR00464">
    <property type="entry name" value="gltX_bact"/>
    <property type="match status" value="1"/>
</dbReference>
<dbReference type="InterPro" id="IPR020058">
    <property type="entry name" value="Glu/Gln-tRNA-synth_Ib_cat-dom"/>
</dbReference>
<evidence type="ECO:0000256" key="8">
    <source>
        <dbReference type="ARBA" id="ARBA00030865"/>
    </source>
</evidence>
<evidence type="ECO:0000259" key="10">
    <source>
        <dbReference type="Pfam" id="PF00749"/>
    </source>
</evidence>
<dbReference type="PRINTS" id="PR00987">
    <property type="entry name" value="TRNASYNTHGLU"/>
</dbReference>
<dbReference type="InterPro" id="IPR033910">
    <property type="entry name" value="GluRS_core"/>
</dbReference>
<organism evidence="12 13">
    <name type="scientific">Coccomyxa viridis</name>
    <dbReference type="NCBI Taxonomy" id="1274662"/>
    <lineage>
        <taxon>Eukaryota</taxon>
        <taxon>Viridiplantae</taxon>
        <taxon>Chlorophyta</taxon>
        <taxon>core chlorophytes</taxon>
        <taxon>Trebouxiophyceae</taxon>
        <taxon>Trebouxiophyceae incertae sedis</taxon>
        <taxon>Coccomyxaceae</taxon>
        <taxon>Coccomyxa</taxon>
    </lineage>
</organism>
<dbReference type="SUPFAM" id="SSF52374">
    <property type="entry name" value="Nucleotidylyl transferase"/>
    <property type="match status" value="1"/>
</dbReference>
<reference evidence="12 13" key="1">
    <citation type="submission" date="2024-06" db="EMBL/GenBank/DDBJ databases">
        <authorList>
            <person name="Kraege A."/>
            <person name="Thomma B."/>
        </authorList>
    </citation>
    <scope>NUCLEOTIDE SEQUENCE [LARGE SCALE GENOMIC DNA]</scope>
</reference>
<feature type="domain" description="Glutamyl/glutaminyl-tRNA synthetase class Ib catalytic" evidence="10">
    <location>
        <begin position="500"/>
        <end position="817"/>
    </location>
</feature>
<evidence type="ECO:0000313" key="13">
    <source>
        <dbReference type="Proteomes" id="UP001497392"/>
    </source>
</evidence>
<dbReference type="InterPro" id="IPR004527">
    <property type="entry name" value="Glu-tRNA-ligase_bac/mito"/>
</dbReference>
<evidence type="ECO:0000256" key="1">
    <source>
        <dbReference type="ARBA" id="ARBA00007894"/>
    </source>
</evidence>
<dbReference type="CDD" id="cd00808">
    <property type="entry name" value="GluRS_core"/>
    <property type="match status" value="1"/>
</dbReference>
<dbReference type="Proteomes" id="UP001497392">
    <property type="component" value="Unassembled WGS sequence"/>
</dbReference>
<dbReference type="EMBL" id="CAXHTA020000012">
    <property type="protein sequence ID" value="CAL5225587.1"/>
    <property type="molecule type" value="Genomic_DNA"/>
</dbReference>
<dbReference type="SUPFAM" id="SSF48163">
    <property type="entry name" value="An anticodon-binding domain of class I aminoacyl-tRNA synthetases"/>
    <property type="match status" value="1"/>
</dbReference>
<dbReference type="InterPro" id="IPR008925">
    <property type="entry name" value="aa_tRNA-synth_I_cd-bd_sf"/>
</dbReference>
<dbReference type="Pfam" id="PF14778">
    <property type="entry name" value="ODR4-like"/>
    <property type="match status" value="1"/>
</dbReference>
<gene>
    <name evidence="12" type="primary">g8433</name>
    <name evidence="12" type="ORF">VP750_LOCUS7246</name>
</gene>
<dbReference type="PANTHER" id="PTHR43311">
    <property type="entry name" value="GLUTAMATE--TRNA LIGASE"/>
    <property type="match status" value="1"/>
</dbReference>
<dbReference type="InterPro" id="IPR049940">
    <property type="entry name" value="GluQ/Sye"/>
</dbReference>
<protein>
    <recommendedName>
        <fullName evidence="2">glutamate--tRNA ligase</fullName>
        <ecNumber evidence="2">6.1.1.17</ecNumber>
    </recommendedName>
    <alternativeName>
        <fullName evidence="8">Glutamyl-tRNA synthetase</fullName>
    </alternativeName>
</protein>
<proteinExistence type="inferred from homology"/>
<keyword evidence="7 9" id="KW-0030">Aminoacyl-tRNA synthetase</keyword>
<dbReference type="Gene3D" id="1.10.10.350">
    <property type="match status" value="1"/>
</dbReference>
<comment type="similarity">
    <text evidence="1">Belongs to the class-I aminoacyl-tRNA synthetase family. Glutamate--tRNA ligase type 1 subfamily.</text>
</comment>
<dbReference type="PANTHER" id="PTHR43311:SF2">
    <property type="entry name" value="GLUTAMATE--TRNA LIGASE, MITOCHONDRIAL-RELATED"/>
    <property type="match status" value="1"/>
</dbReference>
<keyword evidence="6 9" id="KW-0648">Protein biosynthesis</keyword>
<comment type="caution">
    <text evidence="12">The sequence shown here is derived from an EMBL/GenBank/DDBJ whole genome shotgun (WGS) entry which is preliminary data.</text>
</comment>
<evidence type="ECO:0000256" key="3">
    <source>
        <dbReference type="ARBA" id="ARBA00022598"/>
    </source>
</evidence>
<evidence type="ECO:0000313" key="12">
    <source>
        <dbReference type="EMBL" id="CAL5225587.1"/>
    </source>
</evidence>
<dbReference type="InterPro" id="IPR045462">
    <property type="entry name" value="aa-tRNA-synth_I_cd-bd"/>
</dbReference>
<dbReference type="PROSITE" id="PS00178">
    <property type="entry name" value="AA_TRNA_LIGASE_I"/>
    <property type="match status" value="1"/>
</dbReference>
<dbReference type="Gene3D" id="3.40.50.620">
    <property type="entry name" value="HUPs"/>
    <property type="match status" value="1"/>
</dbReference>
<keyword evidence="5 9" id="KW-0067">ATP-binding</keyword>
<dbReference type="InterPro" id="IPR001412">
    <property type="entry name" value="aa-tRNA-synth_I_CS"/>
</dbReference>
<feature type="domain" description="Aminoacyl-tRNA synthetase class I anticodon-binding" evidence="11">
    <location>
        <begin position="836"/>
        <end position="968"/>
    </location>
</feature>
<evidence type="ECO:0000256" key="2">
    <source>
        <dbReference type="ARBA" id="ARBA00012835"/>
    </source>
</evidence>
<dbReference type="EC" id="6.1.1.17" evidence="2"/>
<dbReference type="InterPro" id="IPR000924">
    <property type="entry name" value="Glu/Gln-tRNA-synth"/>
</dbReference>
<dbReference type="InterPro" id="IPR020751">
    <property type="entry name" value="aa-tRNA-synth_I_codon-bd_sub2"/>
</dbReference>
<evidence type="ECO:0000256" key="7">
    <source>
        <dbReference type="ARBA" id="ARBA00023146"/>
    </source>
</evidence>